<dbReference type="RefSeq" id="WP_144840436.1">
    <property type="nucleotide sequence ID" value="NZ_JBHTKI010000003.1"/>
</dbReference>
<dbReference type="EMBL" id="JBHTKI010000003">
    <property type="protein sequence ID" value="MFD1030186.1"/>
    <property type="molecule type" value="Genomic_DNA"/>
</dbReference>
<comment type="caution">
    <text evidence="3">The sequence shown here is derived from an EMBL/GenBank/DDBJ whole genome shotgun (WGS) entry which is preliminary data.</text>
</comment>
<evidence type="ECO:0000313" key="3">
    <source>
        <dbReference type="EMBL" id="MFD1030186.1"/>
    </source>
</evidence>
<gene>
    <name evidence="3" type="ORF">ACFQ1X_01875</name>
</gene>
<dbReference type="Proteomes" id="UP001597109">
    <property type="component" value="Unassembled WGS sequence"/>
</dbReference>
<protein>
    <recommendedName>
        <fullName evidence="5">DUF4352 domain-containing protein</fullName>
    </recommendedName>
</protein>
<keyword evidence="2" id="KW-0732">Signal</keyword>
<keyword evidence="4" id="KW-1185">Reference proteome</keyword>
<evidence type="ECO:0008006" key="5">
    <source>
        <dbReference type="Google" id="ProtNLM"/>
    </source>
</evidence>
<evidence type="ECO:0000313" key="4">
    <source>
        <dbReference type="Proteomes" id="UP001597109"/>
    </source>
</evidence>
<reference evidence="4" key="1">
    <citation type="journal article" date="2019" name="Int. J. Syst. Evol. Microbiol.">
        <title>The Global Catalogue of Microorganisms (GCM) 10K type strain sequencing project: providing services to taxonomists for standard genome sequencing and annotation.</title>
        <authorList>
            <consortium name="The Broad Institute Genomics Platform"/>
            <consortium name="The Broad Institute Genome Sequencing Center for Infectious Disease"/>
            <person name="Wu L."/>
            <person name="Ma J."/>
        </authorList>
    </citation>
    <scope>NUCLEOTIDE SEQUENCE [LARGE SCALE GENOMIC DNA]</scope>
    <source>
        <strain evidence="4">CCUG 56756</strain>
    </source>
</reference>
<accession>A0ABW3L955</accession>
<evidence type="ECO:0000256" key="2">
    <source>
        <dbReference type="SAM" id="SignalP"/>
    </source>
</evidence>
<sequence>MKKSTMVLFFSSALIFSGCGADTTGISEESDDTGAQEQLEETIDSEETEEVEEEVEEETELVDENVQEDESMKATNTYTDKELDITGEIGPMQYEIQGIQLKIIEPKDEATAELFEVAVGEEVHAFTIEMAGENTSEEDMSFYLGQTTAITNTREQLEPDMFLSEYIDGEYLGQVRHEGHNVYVLKNSTVDELETIELRILAPTDSEFNTVGEDVSHTIEVNN</sequence>
<dbReference type="PROSITE" id="PS51257">
    <property type="entry name" value="PROKAR_LIPOPROTEIN"/>
    <property type="match status" value="1"/>
</dbReference>
<proteinExistence type="predicted"/>
<name>A0ABW3L955_9BACL</name>
<feature type="compositionally biased region" description="Acidic residues" evidence="1">
    <location>
        <begin position="28"/>
        <end position="69"/>
    </location>
</feature>
<feature type="signal peptide" evidence="2">
    <location>
        <begin position="1"/>
        <end position="21"/>
    </location>
</feature>
<organism evidence="3 4">
    <name type="scientific">Metaplanococcus flavidus</name>
    <dbReference type="NCBI Taxonomy" id="569883"/>
    <lineage>
        <taxon>Bacteria</taxon>
        <taxon>Bacillati</taxon>
        <taxon>Bacillota</taxon>
        <taxon>Bacilli</taxon>
        <taxon>Bacillales</taxon>
        <taxon>Caryophanaceae</taxon>
        <taxon>Metaplanococcus</taxon>
    </lineage>
</organism>
<feature type="chain" id="PRO_5045300092" description="DUF4352 domain-containing protein" evidence="2">
    <location>
        <begin position="22"/>
        <end position="223"/>
    </location>
</feature>
<evidence type="ECO:0000256" key="1">
    <source>
        <dbReference type="SAM" id="MobiDB-lite"/>
    </source>
</evidence>
<feature type="region of interest" description="Disordered" evidence="1">
    <location>
        <begin position="24"/>
        <end position="71"/>
    </location>
</feature>